<comment type="cofactor">
    <cofactor evidence="1">
        <name>Zn(2+)</name>
        <dbReference type="ChEBI" id="CHEBI:29105"/>
    </cofactor>
</comment>
<dbReference type="AlphaFoldDB" id="A0AAE3V8V2"/>
<dbReference type="SUPFAM" id="SSF53187">
    <property type="entry name" value="Zn-dependent exopeptidases"/>
    <property type="match status" value="1"/>
</dbReference>
<evidence type="ECO:0000313" key="4">
    <source>
        <dbReference type="Proteomes" id="UP001241537"/>
    </source>
</evidence>
<keyword evidence="2" id="KW-0862">Zinc</keyword>
<keyword evidence="3" id="KW-0378">Hydrolase</keyword>
<organism evidence="3 4">
    <name type="scientific">Moryella indoligenes</name>
    <dbReference type="NCBI Taxonomy" id="371674"/>
    <lineage>
        <taxon>Bacteria</taxon>
        <taxon>Bacillati</taxon>
        <taxon>Bacillota</taxon>
        <taxon>Clostridia</taxon>
        <taxon>Lachnospirales</taxon>
        <taxon>Lachnospiraceae</taxon>
        <taxon>Moryella</taxon>
    </lineage>
</organism>
<dbReference type="GO" id="GO:0045148">
    <property type="term" value="F:tripeptide aminopeptidase activity"/>
    <property type="evidence" value="ECO:0007669"/>
    <property type="project" value="UniProtKB-EC"/>
</dbReference>
<dbReference type="PANTHER" id="PTHR42994:SF1">
    <property type="entry name" value="PEPTIDASE T"/>
    <property type="match status" value="1"/>
</dbReference>
<evidence type="ECO:0000256" key="1">
    <source>
        <dbReference type="ARBA" id="ARBA00001947"/>
    </source>
</evidence>
<dbReference type="PANTHER" id="PTHR42994">
    <property type="entry name" value="PEPTIDASE T"/>
    <property type="match status" value="1"/>
</dbReference>
<keyword evidence="3" id="KW-0645">Protease</keyword>
<keyword evidence="3" id="KW-0031">Aminopeptidase</keyword>
<dbReference type="InterPro" id="IPR036264">
    <property type="entry name" value="Bact_exopeptidase_dim_dom"/>
</dbReference>
<dbReference type="SUPFAM" id="SSF55031">
    <property type="entry name" value="Bacterial exopeptidase dimerisation domain"/>
    <property type="match status" value="1"/>
</dbReference>
<dbReference type="EMBL" id="JAUSTO010000002">
    <property type="protein sequence ID" value="MDQ0151623.1"/>
    <property type="molecule type" value="Genomic_DNA"/>
</dbReference>
<comment type="caution">
    <text evidence="3">The sequence shown here is derived from an EMBL/GenBank/DDBJ whole genome shotgun (WGS) entry which is preliminary data.</text>
</comment>
<proteinExistence type="predicted"/>
<accession>A0AAE3V8V2</accession>
<protein>
    <submittedName>
        <fullName evidence="3">Tripeptide aminopeptidase</fullName>
        <ecNumber evidence="3">3.4.11.4</ecNumber>
    </submittedName>
</protein>
<gene>
    <name evidence="3" type="ORF">J2S20_000303</name>
</gene>
<dbReference type="Gene3D" id="3.30.70.360">
    <property type="match status" value="1"/>
</dbReference>
<name>A0AAE3V8V2_9FIRM</name>
<evidence type="ECO:0000313" key="3">
    <source>
        <dbReference type="EMBL" id="MDQ0151623.1"/>
    </source>
</evidence>
<evidence type="ECO:0000256" key="2">
    <source>
        <dbReference type="ARBA" id="ARBA00022833"/>
    </source>
</evidence>
<dbReference type="Proteomes" id="UP001241537">
    <property type="component" value="Unassembled WGS sequence"/>
</dbReference>
<keyword evidence="4" id="KW-1185">Reference proteome</keyword>
<reference evidence="3" key="1">
    <citation type="submission" date="2023-07" db="EMBL/GenBank/DDBJ databases">
        <title>Genomic Encyclopedia of Type Strains, Phase IV (KMG-IV): sequencing the most valuable type-strain genomes for metagenomic binning, comparative biology and taxonomic classification.</title>
        <authorList>
            <person name="Goeker M."/>
        </authorList>
    </citation>
    <scope>NUCLEOTIDE SEQUENCE</scope>
    <source>
        <strain evidence="3">DSM 19659</strain>
    </source>
</reference>
<sequence length="143" mass="16117">MKNALLLVHEFQSMIPPSETPSSTEGYEGFYHLRSLSGNVETCRMIYNIREHDHARFLARKTFMKRVCAYLNQKYGDGSFTLTREDSGFNMQTVLCEHMDLIDKAKQAFRACGVEPTTPPIRGGTDGAGLSFMGLPCPLYQLL</sequence>
<dbReference type="EC" id="3.4.11.4" evidence="3"/>